<name>L9W0M9_9EURY</name>
<keyword evidence="1" id="KW-1133">Transmembrane helix</keyword>
<protein>
    <submittedName>
        <fullName evidence="2">Uncharacterized protein</fullName>
    </submittedName>
</protein>
<proteinExistence type="predicted"/>
<dbReference type="eggNOG" id="ENOG502N5W3">
    <property type="taxonomic scope" value="Archaea"/>
</dbReference>
<evidence type="ECO:0000313" key="2">
    <source>
        <dbReference type="EMBL" id="ELY42995.1"/>
    </source>
</evidence>
<reference evidence="2 3" key="1">
    <citation type="journal article" date="2014" name="PLoS Genet.">
        <title>Phylogenetically driven sequencing of extremely halophilic archaea reveals strategies for static and dynamic osmo-response.</title>
        <authorList>
            <person name="Becker E.A."/>
            <person name="Seitzer P.M."/>
            <person name="Tritt A."/>
            <person name="Larsen D."/>
            <person name="Krusor M."/>
            <person name="Yao A.I."/>
            <person name="Wu D."/>
            <person name="Madern D."/>
            <person name="Eisen J.A."/>
            <person name="Darling A.E."/>
            <person name="Facciotti M.T."/>
        </authorList>
    </citation>
    <scope>NUCLEOTIDE SEQUENCE [LARGE SCALE GENOMIC DNA]</scope>
    <source>
        <strain evidence="2 3">GA33</strain>
    </source>
</reference>
<organism evidence="2 3">
    <name type="scientific">Natronorubrum tibetense GA33</name>
    <dbReference type="NCBI Taxonomy" id="1114856"/>
    <lineage>
        <taxon>Archaea</taxon>
        <taxon>Methanobacteriati</taxon>
        <taxon>Methanobacteriota</taxon>
        <taxon>Stenosarchaea group</taxon>
        <taxon>Halobacteria</taxon>
        <taxon>Halobacteriales</taxon>
        <taxon>Natrialbaceae</taxon>
        <taxon>Natronorubrum</taxon>
    </lineage>
</organism>
<keyword evidence="1" id="KW-0812">Transmembrane</keyword>
<dbReference type="OrthoDB" id="169680at2157"/>
<accession>L9W0M9</accession>
<dbReference type="STRING" id="1114856.GCA_000383975_00953"/>
<dbReference type="AlphaFoldDB" id="L9W0M9"/>
<sequence length="186" mass="19614">MHSTPVPDGSRGRDRSRFFSGWVLTAVLLVGLPILGGSLTVIAIALEATTPIQGFGWLSEWMQSLTMYLVPLTLLSAGLPPGFVVVRAVLDATRSGVDLDVGVGTLLVCCLECGAIVLAVVSFPIVVLFAEFWTIGFRSPPPIGSVVGLESVAGLDGHAAFVLFFTSVCLWIGAWGLTSLRSTVRP</sequence>
<feature type="transmembrane region" description="Helical" evidence="1">
    <location>
        <begin position="159"/>
        <end position="180"/>
    </location>
</feature>
<keyword evidence="3" id="KW-1185">Reference proteome</keyword>
<dbReference type="PATRIC" id="fig|1114856.3.peg.1392"/>
<dbReference type="Proteomes" id="UP000011599">
    <property type="component" value="Unassembled WGS sequence"/>
</dbReference>
<evidence type="ECO:0000256" key="1">
    <source>
        <dbReference type="SAM" id="Phobius"/>
    </source>
</evidence>
<feature type="transmembrane region" description="Helical" evidence="1">
    <location>
        <begin position="21"/>
        <end position="46"/>
    </location>
</feature>
<feature type="transmembrane region" description="Helical" evidence="1">
    <location>
        <begin position="102"/>
        <end position="130"/>
    </location>
</feature>
<dbReference type="EMBL" id="AOHW01000022">
    <property type="protein sequence ID" value="ELY42995.1"/>
    <property type="molecule type" value="Genomic_DNA"/>
</dbReference>
<dbReference type="RefSeq" id="WP_006089152.1">
    <property type="nucleotide sequence ID" value="NZ_AOHW01000022.1"/>
</dbReference>
<evidence type="ECO:0000313" key="3">
    <source>
        <dbReference type="Proteomes" id="UP000011599"/>
    </source>
</evidence>
<comment type="caution">
    <text evidence="2">The sequence shown here is derived from an EMBL/GenBank/DDBJ whole genome shotgun (WGS) entry which is preliminary data.</text>
</comment>
<feature type="transmembrane region" description="Helical" evidence="1">
    <location>
        <begin position="66"/>
        <end position="90"/>
    </location>
</feature>
<gene>
    <name evidence="2" type="ORF">C496_06662</name>
</gene>
<keyword evidence="1" id="KW-0472">Membrane</keyword>